<keyword evidence="2" id="KW-1185">Reference proteome</keyword>
<dbReference type="AlphaFoldDB" id="A0A4C1SFJ4"/>
<reference evidence="1 2" key="1">
    <citation type="journal article" date="2019" name="Commun. Biol.">
        <title>The bagworm genome reveals a unique fibroin gene that provides high tensile strength.</title>
        <authorList>
            <person name="Kono N."/>
            <person name="Nakamura H."/>
            <person name="Ohtoshi R."/>
            <person name="Tomita M."/>
            <person name="Numata K."/>
            <person name="Arakawa K."/>
        </authorList>
    </citation>
    <scope>NUCLEOTIDE SEQUENCE [LARGE SCALE GENOMIC DNA]</scope>
</reference>
<comment type="caution">
    <text evidence="1">The sequence shown here is derived from an EMBL/GenBank/DDBJ whole genome shotgun (WGS) entry which is preliminary data.</text>
</comment>
<name>A0A4C1SFJ4_EUMVA</name>
<organism evidence="1 2">
    <name type="scientific">Eumeta variegata</name>
    <name type="common">Bagworm moth</name>
    <name type="synonym">Eumeta japonica</name>
    <dbReference type="NCBI Taxonomy" id="151549"/>
    <lineage>
        <taxon>Eukaryota</taxon>
        <taxon>Metazoa</taxon>
        <taxon>Ecdysozoa</taxon>
        <taxon>Arthropoda</taxon>
        <taxon>Hexapoda</taxon>
        <taxon>Insecta</taxon>
        <taxon>Pterygota</taxon>
        <taxon>Neoptera</taxon>
        <taxon>Endopterygota</taxon>
        <taxon>Lepidoptera</taxon>
        <taxon>Glossata</taxon>
        <taxon>Ditrysia</taxon>
        <taxon>Tineoidea</taxon>
        <taxon>Psychidae</taxon>
        <taxon>Oiketicinae</taxon>
        <taxon>Eumeta</taxon>
    </lineage>
</organism>
<evidence type="ECO:0000313" key="2">
    <source>
        <dbReference type="Proteomes" id="UP000299102"/>
    </source>
</evidence>
<accession>A0A4C1SFJ4</accession>
<evidence type="ECO:0000313" key="1">
    <source>
        <dbReference type="EMBL" id="GBO99870.1"/>
    </source>
</evidence>
<gene>
    <name evidence="1" type="ORF">EVAR_74256_1</name>
</gene>
<protein>
    <submittedName>
        <fullName evidence="1">Uncharacterized protein</fullName>
    </submittedName>
</protein>
<proteinExistence type="predicted"/>
<sequence>MVHLLCYEISFILRSYHALMNKEAARRNLYHTTSGSYVNGELPAVLRPALKGLLERIQLFYAKYGRRMFNEVLISRTADSTRSSTIISVRAVCNAIQAEHVSLLSDVTETSVTVLILGRAAVLYRFNKKTP</sequence>
<dbReference type="EMBL" id="BGZK01000004">
    <property type="protein sequence ID" value="GBO99870.1"/>
    <property type="molecule type" value="Genomic_DNA"/>
</dbReference>
<dbReference type="Proteomes" id="UP000299102">
    <property type="component" value="Unassembled WGS sequence"/>
</dbReference>